<dbReference type="EMBL" id="JACJJG010000001">
    <property type="protein sequence ID" value="MBM6672334.1"/>
    <property type="molecule type" value="Genomic_DNA"/>
</dbReference>
<dbReference type="Gene3D" id="3.90.550.10">
    <property type="entry name" value="Spore Coat Polysaccharide Biosynthesis Protein SpsA, Chain A"/>
    <property type="match status" value="1"/>
</dbReference>
<name>A0A938WSD8_9BACT</name>
<dbReference type="SUPFAM" id="SSF53448">
    <property type="entry name" value="Nucleotide-diphospho-sugar transferases"/>
    <property type="match status" value="1"/>
</dbReference>
<dbReference type="RefSeq" id="WP_205102747.1">
    <property type="nucleotide sequence ID" value="NZ_JACJJG010000001.1"/>
</dbReference>
<comment type="caution">
    <text evidence="7">The sequence shown here is derived from an EMBL/GenBank/DDBJ whole genome shotgun (WGS) entry which is preliminary data.</text>
</comment>
<evidence type="ECO:0000256" key="6">
    <source>
        <dbReference type="ARBA" id="ARBA00023136"/>
    </source>
</evidence>
<comment type="subcellular location">
    <subcellularLocation>
        <location evidence="1">Membrane</location>
        <topology evidence="1">Single-pass membrane protein</topology>
    </subcellularLocation>
</comment>
<gene>
    <name evidence="7" type="ORF">H6A34_00295</name>
</gene>
<keyword evidence="3" id="KW-0808">Transferase</keyword>
<dbReference type="Pfam" id="PF01697">
    <property type="entry name" value="Glyco_transf_92"/>
    <property type="match status" value="1"/>
</dbReference>
<evidence type="ECO:0000256" key="5">
    <source>
        <dbReference type="ARBA" id="ARBA00022989"/>
    </source>
</evidence>
<evidence type="ECO:0000313" key="8">
    <source>
        <dbReference type="Proteomes" id="UP000706891"/>
    </source>
</evidence>
<sequence length="320" mass="38771">MVIKKIKRYILDEIIPFFQMLFYNIICKGWIELFGTKDKRKLKYNISLCLIFKNEAPFLKEWLDYHITVGVSHFYLYNNNSDDNYLEVIQPYIDKGFITLIDWPENNAQFKAYKHCFETYKNQTNWISFLDADEFICPKYSNTIGDWLEDFSKYHAVNLHWLMFCTGGKLKHDYTKNVIEQYYSCWENLSPHGKCIINTRFDIANFDTWYVHHHTYMYRKLFGIKIIIPAINQFGYMCIVDHTWGGGKNKLNKSTIQINHYFTKSWDIWSSKMQKTDVYFKNNPKSDIKYFYRYENRCVSRNYTIQRFYIKMKLMQGIIQ</sequence>
<dbReference type="GO" id="GO:0005737">
    <property type="term" value="C:cytoplasm"/>
    <property type="evidence" value="ECO:0007669"/>
    <property type="project" value="TreeGrafter"/>
</dbReference>
<protein>
    <submittedName>
        <fullName evidence="7">Glycosyltransferase family 92 protein</fullName>
    </submittedName>
</protein>
<keyword evidence="8" id="KW-1185">Reference proteome</keyword>
<keyword evidence="6" id="KW-0472">Membrane</keyword>
<evidence type="ECO:0000256" key="4">
    <source>
        <dbReference type="ARBA" id="ARBA00022692"/>
    </source>
</evidence>
<accession>A0A938WSD8</accession>
<keyword evidence="4" id="KW-0812">Transmembrane</keyword>
<dbReference type="PANTHER" id="PTHR21461:SF69">
    <property type="entry name" value="GLYCOSYLTRANSFERASE FAMILY 92 PROTEIN"/>
    <property type="match status" value="1"/>
</dbReference>
<reference evidence="7" key="2">
    <citation type="journal article" date="2021" name="Sci. Rep.">
        <title>The distribution of antibiotic resistance genes in chicken gut microbiota commensals.</title>
        <authorList>
            <person name="Juricova H."/>
            <person name="Matiasovicova J."/>
            <person name="Kubasova T."/>
            <person name="Cejkova D."/>
            <person name="Rychlik I."/>
        </authorList>
    </citation>
    <scope>NUCLEOTIDE SEQUENCE</scope>
    <source>
        <strain evidence="7">An824</strain>
    </source>
</reference>
<evidence type="ECO:0000256" key="2">
    <source>
        <dbReference type="ARBA" id="ARBA00022676"/>
    </source>
</evidence>
<evidence type="ECO:0000256" key="1">
    <source>
        <dbReference type="ARBA" id="ARBA00004167"/>
    </source>
</evidence>
<dbReference type="GO" id="GO:0016757">
    <property type="term" value="F:glycosyltransferase activity"/>
    <property type="evidence" value="ECO:0007669"/>
    <property type="project" value="UniProtKB-KW"/>
</dbReference>
<reference evidence="7" key="1">
    <citation type="submission" date="2020-08" db="EMBL/GenBank/DDBJ databases">
        <authorList>
            <person name="Cejkova D."/>
            <person name="Kubasova T."/>
            <person name="Jahodarova E."/>
            <person name="Rychlik I."/>
        </authorList>
    </citation>
    <scope>NUCLEOTIDE SEQUENCE</scope>
    <source>
        <strain evidence="7">An824</strain>
    </source>
</reference>
<evidence type="ECO:0000313" key="7">
    <source>
        <dbReference type="EMBL" id="MBM6672334.1"/>
    </source>
</evidence>
<keyword evidence="2" id="KW-0328">Glycosyltransferase</keyword>
<evidence type="ECO:0000256" key="3">
    <source>
        <dbReference type="ARBA" id="ARBA00022679"/>
    </source>
</evidence>
<dbReference type="Proteomes" id="UP000706891">
    <property type="component" value="Unassembled WGS sequence"/>
</dbReference>
<keyword evidence="5" id="KW-1133">Transmembrane helix</keyword>
<dbReference type="PANTHER" id="PTHR21461">
    <property type="entry name" value="GLYCOSYLTRANSFERASE FAMILY 92 PROTEIN"/>
    <property type="match status" value="1"/>
</dbReference>
<dbReference type="InterPro" id="IPR008166">
    <property type="entry name" value="Glyco_transf_92"/>
</dbReference>
<organism evidence="7 8">
    <name type="scientific">Marseilla massiliensis</name>
    <dbReference type="NCBI Taxonomy" id="1841864"/>
    <lineage>
        <taxon>Bacteria</taxon>
        <taxon>Pseudomonadati</taxon>
        <taxon>Bacteroidota</taxon>
        <taxon>Bacteroidia</taxon>
        <taxon>Bacteroidales</taxon>
        <taxon>Prevotellaceae</taxon>
        <taxon>Marseilla</taxon>
    </lineage>
</organism>
<dbReference type="GO" id="GO:0016020">
    <property type="term" value="C:membrane"/>
    <property type="evidence" value="ECO:0007669"/>
    <property type="project" value="UniProtKB-SubCell"/>
</dbReference>
<dbReference type="InterPro" id="IPR029044">
    <property type="entry name" value="Nucleotide-diphossugar_trans"/>
</dbReference>
<dbReference type="AlphaFoldDB" id="A0A938WSD8"/>
<proteinExistence type="predicted"/>